<evidence type="ECO:0000256" key="5">
    <source>
        <dbReference type="SAM" id="MobiDB-lite"/>
    </source>
</evidence>
<dbReference type="SUPFAM" id="SSF55073">
    <property type="entry name" value="Nucleotide cyclase"/>
    <property type="match status" value="1"/>
</dbReference>
<dbReference type="GO" id="GO:0016301">
    <property type="term" value="F:kinase activity"/>
    <property type="evidence" value="ECO:0007669"/>
    <property type="project" value="UniProtKB-KW"/>
</dbReference>
<dbReference type="SUPFAM" id="SSF56112">
    <property type="entry name" value="Protein kinase-like (PK-like)"/>
    <property type="match status" value="1"/>
</dbReference>
<dbReference type="Pfam" id="PF13191">
    <property type="entry name" value="AAA_16"/>
    <property type="match status" value="1"/>
</dbReference>
<dbReference type="InterPro" id="IPR041664">
    <property type="entry name" value="AAA_16"/>
</dbReference>
<dbReference type="PANTHER" id="PTHR16305">
    <property type="entry name" value="TESTICULAR SOLUBLE ADENYLYL CYCLASE"/>
    <property type="match status" value="1"/>
</dbReference>
<dbReference type="Gene3D" id="3.40.50.300">
    <property type="entry name" value="P-loop containing nucleotide triphosphate hydrolases"/>
    <property type="match status" value="1"/>
</dbReference>
<evidence type="ECO:0000259" key="6">
    <source>
        <dbReference type="PROSITE" id="PS50011"/>
    </source>
</evidence>
<evidence type="ECO:0000256" key="3">
    <source>
        <dbReference type="ARBA" id="ARBA00022840"/>
    </source>
</evidence>
<dbReference type="Pfam" id="PF00069">
    <property type="entry name" value="Pkinase"/>
    <property type="match status" value="1"/>
</dbReference>
<evidence type="ECO:0000313" key="7">
    <source>
        <dbReference type="EMBL" id="MEK8029527.1"/>
    </source>
</evidence>
<dbReference type="PROSITE" id="PS00107">
    <property type="entry name" value="PROTEIN_KINASE_ATP"/>
    <property type="match status" value="1"/>
</dbReference>
<dbReference type="EMBL" id="JBBUTG010000001">
    <property type="protein sequence ID" value="MEK8029527.1"/>
    <property type="molecule type" value="Genomic_DNA"/>
</dbReference>
<accession>A0ABU9BHV3</accession>
<keyword evidence="8" id="KW-1185">Reference proteome</keyword>
<feature type="domain" description="Protein kinase" evidence="6">
    <location>
        <begin position="13"/>
        <end position="289"/>
    </location>
</feature>
<dbReference type="Gene3D" id="3.30.70.1230">
    <property type="entry name" value="Nucleotide cyclase"/>
    <property type="match status" value="1"/>
</dbReference>
<dbReference type="InterPro" id="IPR008271">
    <property type="entry name" value="Ser/Thr_kinase_AS"/>
</dbReference>
<keyword evidence="7" id="KW-0808">Transferase</keyword>
<name>A0ABU9BHV3_9BURK</name>
<keyword evidence="3 4" id="KW-0067">ATP-binding</keyword>
<feature type="region of interest" description="Disordered" evidence="5">
    <location>
        <begin position="1285"/>
        <end position="1310"/>
    </location>
</feature>
<dbReference type="InterPro" id="IPR023889">
    <property type="entry name" value="TOMM_kin_cyc"/>
</dbReference>
<evidence type="ECO:0000313" key="8">
    <source>
        <dbReference type="Proteomes" id="UP001371218"/>
    </source>
</evidence>
<dbReference type="PANTHER" id="PTHR16305:SF28">
    <property type="entry name" value="GUANYLATE CYCLASE DOMAIN-CONTAINING PROTEIN"/>
    <property type="match status" value="1"/>
</dbReference>
<keyword evidence="2 4" id="KW-0547">Nucleotide-binding</keyword>
<dbReference type="CDD" id="cd14014">
    <property type="entry name" value="STKc_PknB_like"/>
    <property type="match status" value="1"/>
</dbReference>
<dbReference type="SUPFAM" id="SSF52540">
    <property type="entry name" value="P-loop containing nucleoside triphosphate hydrolases"/>
    <property type="match status" value="1"/>
</dbReference>
<dbReference type="PROSITE" id="PS00108">
    <property type="entry name" value="PROTEIN_KINASE_ST"/>
    <property type="match status" value="1"/>
</dbReference>
<protein>
    <submittedName>
        <fullName evidence="7">TOMM system kinase/cyclase fusion protein</fullName>
    </submittedName>
</protein>
<dbReference type="InterPro" id="IPR011009">
    <property type="entry name" value="Kinase-like_dom_sf"/>
</dbReference>
<sequence>MNTIELGAGPPGYSLVERLGEGASGVVYKARQHSTGQWVAVKFLRAAAGADEATRARRHARFARETHLCAQLHHPHIVRLLDQGQTEGGDLFAVFEFVPGETLRDLLQREGALTPTQAGMLMGQVLDALVDAHTQGIVHRDLKPLNIMVTRRGDRLHAKVLDFGIGTLASELAAAESGELTLSTETLGTPRYNAPEQLRGEPPTVKSDLYAWGLILLECLTGGPAVRGQTLAEVYHQHLSPHELPLPPALLSHPLGELLRRVLSKQARDRGETAAVYARFREVPLQSLVGSFAQEGGGFDSAATTRVAPLRTERRQITMLCFSLDLVPLGDAAPSEAAVEAMEELLGDQLAQCHDTCMAFGGHRAGSLGSTRLMYFGYPQASDTAARRAASAALELVTRCAQRSRRIEARIAARLEVRVALHTGVMLTRPGQTPAGLATGVAERLLHQAEPGSIVVSDRARRLLERHCLLEAAAPTIAMEDGLVTPTWHLCAERRADSHAGGALHHAPLVGRARETAALTELWRRAASGGSGAVLLVGEPGLGKTRLTQALCEHVTDDHGTAWVLQCLPEQRHSALHPFLRWLSHQLRLDDAPDAGARLQAELTRLHVGQAETAVILASWLGLPLPPQAGDLQYAPQRQRGIVLDALQALLTALSQGPAVLVIEDVHWADPTSRELIDRLLANGGVPGLGLVLTSRPDCDYRPQLEVLQLKGLAPAEAEDLLRRLPGAQAFAATDIARLAERADGNPLFLTELARARLDPGSPSSATGSAAGAAVIPPSLQEVLAQALDRLGPAKETAQIAAAIGREFEPGLVAQAAARDEAAVQSDLEQLFLADLVARQRRVQGDAYIFRHALIRDAAYDSLPRLARSQAHERIAVALESQPGSPPGTLAQHYAQAGRVERAVPLGLRAAGEALARAQHDEALGQVEAVRPWLDALSPEQRGSAELDLTLLHTHALMSRFGWADTRVRAAAERAHTLLDQQQNDPAKQAAAVWALATFHHVASDRAQVRQLARQLMALAEASPEATALHRAAYTLQGVGQWIDGTFAESAASLSHVAELPRAAGTEDAARFGLDCHCWSLAALANVRWFHDGDREAALALARHAVAEAEALGHIPTLGLCLMYLSFIHQHDGDRQAAGEVCGRLLELSSRYGLPAVEAYAALVHGWSRDDAPMLGAILEKLQQMGCGLGATYLGSFLAEVAWRAGEHDRALTAIDHCLAQADRSGEGYFVPELLRMKAAVLLDRSPATSAAQARALLDQSHALALRLGMTLTAREALRQIGALPQTGQATTADRGTHAPPLDTPQRSSR</sequence>
<proteinExistence type="predicted"/>
<gene>
    <name evidence="7" type="ORF">AACH06_01725</name>
</gene>
<evidence type="ECO:0000256" key="2">
    <source>
        <dbReference type="ARBA" id="ARBA00022741"/>
    </source>
</evidence>
<comment type="caution">
    <text evidence="7">The sequence shown here is derived from an EMBL/GenBank/DDBJ whole genome shotgun (WGS) entry which is preliminary data.</text>
</comment>
<dbReference type="RefSeq" id="WP_341423863.1">
    <property type="nucleotide sequence ID" value="NZ_JBBUTG010000001.1"/>
</dbReference>
<comment type="subcellular location">
    <subcellularLocation>
        <location evidence="1">Membrane</location>
        <topology evidence="1">Single-pass membrane protein</topology>
    </subcellularLocation>
</comment>
<dbReference type="NCBIfam" id="TIGR03903">
    <property type="entry name" value="TOMM_kin_cyc"/>
    <property type="match status" value="1"/>
</dbReference>
<reference evidence="7 8" key="1">
    <citation type="submission" date="2024-04" db="EMBL/GenBank/DDBJ databases">
        <title>Novel species of the genus Ideonella isolated from streams.</title>
        <authorList>
            <person name="Lu H."/>
        </authorList>
    </citation>
    <scope>NUCLEOTIDE SEQUENCE [LARGE SCALE GENOMIC DNA]</scope>
    <source>
        <strain evidence="7 8">DXS29W</strain>
    </source>
</reference>
<evidence type="ECO:0000256" key="4">
    <source>
        <dbReference type="PROSITE-ProRule" id="PRU10141"/>
    </source>
</evidence>
<dbReference type="InterPro" id="IPR029787">
    <property type="entry name" value="Nucleotide_cyclase"/>
</dbReference>
<dbReference type="Proteomes" id="UP001371218">
    <property type="component" value="Unassembled WGS sequence"/>
</dbReference>
<keyword evidence="7" id="KW-0418">Kinase</keyword>
<dbReference type="PROSITE" id="PS50011">
    <property type="entry name" value="PROTEIN_KINASE_DOM"/>
    <property type="match status" value="1"/>
</dbReference>
<dbReference type="SMART" id="SM00220">
    <property type="entry name" value="S_TKc"/>
    <property type="match status" value="1"/>
</dbReference>
<dbReference type="InterPro" id="IPR000719">
    <property type="entry name" value="Prot_kinase_dom"/>
</dbReference>
<feature type="binding site" evidence="4">
    <location>
        <position position="42"/>
    </location>
    <ligand>
        <name>ATP</name>
        <dbReference type="ChEBI" id="CHEBI:30616"/>
    </ligand>
</feature>
<dbReference type="Gene3D" id="1.10.510.10">
    <property type="entry name" value="Transferase(Phosphotransferase) domain 1"/>
    <property type="match status" value="1"/>
</dbReference>
<evidence type="ECO:0000256" key="1">
    <source>
        <dbReference type="ARBA" id="ARBA00004167"/>
    </source>
</evidence>
<dbReference type="InterPro" id="IPR027417">
    <property type="entry name" value="P-loop_NTPase"/>
</dbReference>
<dbReference type="InterPro" id="IPR017441">
    <property type="entry name" value="Protein_kinase_ATP_BS"/>
</dbReference>
<organism evidence="7 8">
    <name type="scientific">Ideonella lacteola</name>
    <dbReference type="NCBI Taxonomy" id="2984193"/>
    <lineage>
        <taxon>Bacteria</taxon>
        <taxon>Pseudomonadati</taxon>
        <taxon>Pseudomonadota</taxon>
        <taxon>Betaproteobacteria</taxon>
        <taxon>Burkholderiales</taxon>
        <taxon>Sphaerotilaceae</taxon>
        <taxon>Ideonella</taxon>
    </lineage>
</organism>